<protein>
    <submittedName>
        <fullName evidence="2">Uncharacterized protein</fullName>
    </submittedName>
</protein>
<comment type="caution">
    <text evidence="2">The sequence shown here is derived from an EMBL/GenBank/DDBJ whole genome shotgun (WGS) entry which is preliminary data.</text>
</comment>
<gene>
    <name evidence="2" type="ORF">CDV28_10521</name>
</gene>
<evidence type="ECO:0000313" key="2">
    <source>
        <dbReference type="EMBL" id="TAA75564.1"/>
    </source>
</evidence>
<name>A0A521G3G8_9BACT</name>
<proteinExistence type="predicted"/>
<keyword evidence="3" id="KW-1185">Reference proteome</keyword>
<organism evidence="2 3">
    <name type="scientific">Candidatus Electronema aureum</name>
    <dbReference type="NCBI Taxonomy" id="2005002"/>
    <lineage>
        <taxon>Bacteria</taxon>
        <taxon>Pseudomonadati</taxon>
        <taxon>Thermodesulfobacteriota</taxon>
        <taxon>Desulfobulbia</taxon>
        <taxon>Desulfobulbales</taxon>
        <taxon>Desulfobulbaceae</taxon>
        <taxon>Candidatus Electronema</taxon>
    </lineage>
</organism>
<reference evidence="2" key="1">
    <citation type="submission" date="2017-07" db="EMBL/GenBank/DDBJ databases">
        <title>The cable genome - Insights into the physiology and evolution of filamentous bacteria capable of sulfide oxidation via long distance electron transfer.</title>
        <authorList>
            <person name="Thorup C."/>
            <person name="Bjerg J.T."/>
            <person name="Schreiber L."/>
            <person name="Nielsen L.P."/>
            <person name="Kjeldsen K.U."/>
            <person name="Boesen T."/>
            <person name="Boggild A."/>
            <person name="Meysman F."/>
            <person name="Geelhoed J."/>
            <person name="Schramm A."/>
        </authorList>
    </citation>
    <scope>NUCLEOTIDE SEQUENCE [LARGE SCALE GENOMIC DNA]</scope>
    <source>
        <strain evidence="2">GS</strain>
    </source>
</reference>
<dbReference type="Proteomes" id="UP000316238">
    <property type="component" value="Unassembled WGS sequence"/>
</dbReference>
<accession>A0A521G3G8</accession>
<feature type="region of interest" description="Disordered" evidence="1">
    <location>
        <begin position="16"/>
        <end position="43"/>
    </location>
</feature>
<evidence type="ECO:0000313" key="3">
    <source>
        <dbReference type="Proteomes" id="UP000316238"/>
    </source>
</evidence>
<evidence type="ECO:0000256" key="1">
    <source>
        <dbReference type="SAM" id="MobiDB-lite"/>
    </source>
</evidence>
<dbReference type="AlphaFoldDB" id="A0A521G3G8"/>
<dbReference type="EMBL" id="NQJD01000005">
    <property type="protein sequence ID" value="TAA75564.1"/>
    <property type="molecule type" value="Genomic_DNA"/>
</dbReference>
<feature type="compositionally biased region" description="Basic and acidic residues" evidence="1">
    <location>
        <begin position="34"/>
        <end position="43"/>
    </location>
</feature>
<sequence length="43" mass="4685">MGIILGARLTTVSLGNRSQEAAGGRNRRPVVPKPEQRQEGVRE</sequence>